<keyword evidence="3" id="KW-1185">Reference proteome</keyword>
<dbReference type="RefSeq" id="XP_026626480.1">
    <property type="nucleotide sequence ID" value="XM_026775434.1"/>
</dbReference>
<reference evidence="2 3" key="1">
    <citation type="submission" date="2018-07" db="EMBL/GenBank/DDBJ databases">
        <title>The genomes of Aspergillus section Nigri reveals drivers in fungal speciation.</title>
        <authorList>
            <consortium name="DOE Joint Genome Institute"/>
            <person name="Vesth T.C."/>
            <person name="Nybo J."/>
            <person name="Theobald S."/>
            <person name="Brandl J."/>
            <person name="Frisvad J.C."/>
            <person name="Nielsen K.F."/>
            <person name="Lyhne E.K."/>
            <person name="Kogle M.E."/>
            <person name="Kuo A."/>
            <person name="Riley R."/>
            <person name="Clum A."/>
            <person name="Nolan M."/>
            <person name="Lipzen A."/>
            <person name="Salamov A."/>
            <person name="Henrissat B."/>
            <person name="Wiebenga A."/>
            <person name="De vries R.P."/>
            <person name="Grigoriev I.V."/>
            <person name="Mortensen U.H."/>
            <person name="Andersen M.R."/>
            <person name="Baker S.E."/>
        </authorList>
    </citation>
    <scope>NUCLEOTIDE SEQUENCE [LARGE SCALE GENOMIC DNA]</scope>
    <source>
        <strain evidence="2 3">CBS 139.54b</strain>
    </source>
</reference>
<protein>
    <submittedName>
        <fullName evidence="2">Uncharacterized protein</fullName>
    </submittedName>
</protein>
<gene>
    <name evidence="2" type="ORF">BDQ94DRAFT_29769</name>
</gene>
<feature type="transmembrane region" description="Helical" evidence="1">
    <location>
        <begin position="55"/>
        <end position="76"/>
    </location>
</feature>
<accession>A0A3F3Q2R6</accession>
<evidence type="ECO:0000313" key="2">
    <source>
        <dbReference type="EMBL" id="RDH33458.1"/>
    </source>
</evidence>
<dbReference type="EMBL" id="KZ852046">
    <property type="protein sequence ID" value="RDH33458.1"/>
    <property type="molecule type" value="Genomic_DNA"/>
</dbReference>
<dbReference type="Proteomes" id="UP000253729">
    <property type="component" value="Unassembled WGS sequence"/>
</dbReference>
<organism evidence="2 3">
    <name type="scientific">Aspergillus welwitschiae</name>
    <dbReference type="NCBI Taxonomy" id="1341132"/>
    <lineage>
        <taxon>Eukaryota</taxon>
        <taxon>Fungi</taxon>
        <taxon>Dikarya</taxon>
        <taxon>Ascomycota</taxon>
        <taxon>Pezizomycotina</taxon>
        <taxon>Eurotiomycetes</taxon>
        <taxon>Eurotiomycetidae</taxon>
        <taxon>Eurotiales</taxon>
        <taxon>Aspergillaceae</taxon>
        <taxon>Aspergillus</taxon>
        <taxon>Aspergillus subgen. Circumdati</taxon>
    </lineage>
</organism>
<proteinExistence type="predicted"/>
<keyword evidence="1" id="KW-0472">Membrane</keyword>
<evidence type="ECO:0000256" key="1">
    <source>
        <dbReference type="SAM" id="Phobius"/>
    </source>
</evidence>
<keyword evidence="1" id="KW-1133">Transmembrane helix</keyword>
<dbReference type="GeneID" id="38143790"/>
<name>A0A3F3Q2R6_9EURO</name>
<dbReference type="AlphaFoldDB" id="A0A3F3Q2R6"/>
<evidence type="ECO:0000313" key="3">
    <source>
        <dbReference type="Proteomes" id="UP000253729"/>
    </source>
</evidence>
<sequence>MLPGHPKLSSSHLLLRSKRMSEGGKGRGRGYLDGLDVVIGLHLIMLEFCLAPPFFLFRHVLCVCVCVFLSYLFSFLRHISLKTVLI</sequence>
<keyword evidence="1" id="KW-0812">Transmembrane</keyword>